<dbReference type="InterPro" id="IPR016082">
    <property type="entry name" value="Ribosomal_uL30_ferredoxin-like"/>
</dbReference>
<feature type="domain" description="Large ribosomal subunit protein uL30-like ferredoxin-like fold" evidence="6">
    <location>
        <begin position="5"/>
        <end position="55"/>
    </location>
</feature>
<evidence type="ECO:0000259" key="6">
    <source>
        <dbReference type="Pfam" id="PF00327"/>
    </source>
</evidence>
<dbReference type="PIRSF" id="PIRSF002211">
    <property type="entry name" value="Ribosomal_L30_bac-type"/>
    <property type="match status" value="1"/>
</dbReference>
<evidence type="ECO:0000256" key="2">
    <source>
        <dbReference type="ARBA" id="ARBA00011838"/>
    </source>
</evidence>
<name>A0ABY4STS8_9ENTR</name>
<dbReference type="InterPro" id="IPR036919">
    <property type="entry name" value="Ribo_uL30_ferredoxin-like_sf"/>
</dbReference>
<proteinExistence type="inferred from homology"/>
<reference evidence="7" key="1">
    <citation type="submission" date="2022-05" db="EMBL/GenBank/DDBJ databases">
        <title>Impact of host demography and evolutionary history on endosymbiont molecular evolution: a test in carpenter ants (Genus Camponotus) and their Blochmannia endosymbionts.</title>
        <authorList>
            <person name="Manthey J.D."/>
            <person name="Giron J.C."/>
            <person name="Hruska J.P."/>
        </authorList>
    </citation>
    <scope>NUCLEOTIDE SEQUENCE</scope>
    <source>
        <strain evidence="7">C-006</strain>
    </source>
</reference>
<dbReference type="EMBL" id="CP097762">
    <property type="protein sequence ID" value="URJ25286.1"/>
    <property type="molecule type" value="Genomic_DNA"/>
</dbReference>
<gene>
    <name evidence="5 7" type="primary">rpmD</name>
    <name evidence="7" type="ORF">M9405_00965</name>
</gene>
<keyword evidence="8" id="KW-1185">Reference proteome</keyword>
<dbReference type="Proteomes" id="UP001056834">
    <property type="component" value="Chromosome"/>
</dbReference>
<keyword evidence="4 5" id="KW-0687">Ribonucleoprotein</keyword>
<protein>
    <recommendedName>
        <fullName evidence="5">Large ribosomal subunit protein uL30</fullName>
    </recommendedName>
</protein>
<organism evidence="7 8">
    <name type="scientific">Candidatus Blochmannia ocreatus</name>
    <name type="common">nom. nud.</name>
    <dbReference type="NCBI Taxonomy" id="251538"/>
    <lineage>
        <taxon>Bacteria</taxon>
        <taxon>Pseudomonadati</taxon>
        <taxon>Pseudomonadota</taxon>
        <taxon>Gammaproteobacteria</taxon>
        <taxon>Enterobacterales</taxon>
        <taxon>Enterobacteriaceae</taxon>
        <taxon>ant endosymbionts</taxon>
        <taxon>Candidatus Blochmanniella</taxon>
    </lineage>
</organism>
<dbReference type="PANTHER" id="PTHR15892">
    <property type="entry name" value="MITOCHONDRIAL RIBOSOMAL PROTEIN L30"/>
    <property type="match status" value="1"/>
</dbReference>
<dbReference type="HAMAP" id="MF_01371_B">
    <property type="entry name" value="Ribosomal_uL30_B"/>
    <property type="match status" value="1"/>
</dbReference>
<dbReference type="NCBIfam" id="TIGR01308">
    <property type="entry name" value="rpmD_bact"/>
    <property type="match status" value="1"/>
</dbReference>
<evidence type="ECO:0000256" key="1">
    <source>
        <dbReference type="ARBA" id="ARBA00007594"/>
    </source>
</evidence>
<comment type="similarity">
    <text evidence="1 5">Belongs to the universal ribosomal protein uL30 family.</text>
</comment>
<dbReference type="RefSeq" id="WP_250223417.1">
    <property type="nucleotide sequence ID" value="NZ_CP097762.1"/>
</dbReference>
<dbReference type="Pfam" id="PF00327">
    <property type="entry name" value="Ribosomal_L30"/>
    <property type="match status" value="1"/>
</dbReference>
<dbReference type="SUPFAM" id="SSF55129">
    <property type="entry name" value="Ribosomal protein L30p/L7e"/>
    <property type="match status" value="1"/>
</dbReference>
<sequence>MLKTIKITQIKSSIGCKPKHKATLRGLGLSHIGDTVKRTDTPEIRGMIKLVYYMIKMEK</sequence>
<evidence type="ECO:0000256" key="5">
    <source>
        <dbReference type="HAMAP-Rule" id="MF_01371"/>
    </source>
</evidence>
<dbReference type="PANTHER" id="PTHR15892:SF2">
    <property type="entry name" value="LARGE RIBOSOMAL SUBUNIT PROTEIN UL30M"/>
    <property type="match status" value="1"/>
</dbReference>
<dbReference type="GO" id="GO:0005840">
    <property type="term" value="C:ribosome"/>
    <property type="evidence" value="ECO:0007669"/>
    <property type="project" value="UniProtKB-KW"/>
</dbReference>
<dbReference type="CDD" id="cd01658">
    <property type="entry name" value="Ribosomal_L30"/>
    <property type="match status" value="1"/>
</dbReference>
<evidence type="ECO:0000256" key="4">
    <source>
        <dbReference type="ARBA" id="ARBA00023274"/>
    </source>
</evidence>
<keyword evidence="3 5" id="KW-0689">Ribosomal protein</keyword>
<comment type="subunit">
    <text evidence="2 5">Part of the 50S ribosomal subunit.</text>
</comment>
<evidence type="ECO:0000313" key="8">
    <source>
        <dbReference type="Proteomes" id="UP001056834"/>
    </source>
</evidence>
<evidence type="ECO:0000313" key="7">
    <source>
        <dbReference type="EMBL" id="URJ25286.1"/>
    </source>
</evidence>
<dbReference type="InterPro" id="IPR005996">
    <property type="entry name" value="Ribosomal_uL30_bac-type"/>
</dbReference>
<accession>A0ABY4STS8</accession>
<dbReference type="Gene3D" id="3.30.1390.20">
    <property type="entry name" value="Ribosomal protein L30, ferredoxin-like fold domain"/>
    <property type="match status" value="1"/>
</dbReference>
<evidence type="ECO:0000256" key="3">
    <source>
        <dbReference type="ARBA" id="ARBA00022980"/>
    </source>
</evidence>